<dbReference type="OpenTargets" id="ENSG00000157578"/>
<dbReference type="ExpressionAtlas" id="A0A1D5RMP5">
    <property type="expression patterns" value="baseline and differential"/>
</dbReference>
<dbReference type="OrthoDB" id="2123794at2759"/>
<feature type="non-terminal residue" evidence="1">
    <location>
        <position position="10"/>
    </location>
</feature>
<dbReference type="HGNC" id="HGNC:1255">
    <property type="gene designation" value="LCA5L"/>
</dbReference>
<evidence type="ECO:0000313" key="2">
    <source>
        <dbReference type="Proteomes" id="UP000005640"/>
    </source>
</evidence>
<organism evidence="1 2">
    <name type="scientific">Homo sapiens</name>
    <name type="common">Human</name>
    <dbReference type="NCBI Taxonomy" id="9606"/>
    <lineage>
        <taxon>Eukaryota</taxon>
        <taxon>Metazoa</taxon>
        <taxon>Chordata</taxon>
        <taxon>Craniata</taxon>
        <taxon>Vertebrata</taxon>
        <taxon>Euteleostomi</taxon>
        <taxon>Mammalia</taxon>
        <taxon>Eutheria</taxon>
        <taxon>Euarchontoglires</taxon>
        <taxon>Primates</taxon>
        <taxon>Haplorrhini</taxon>
        <taxon>Catarrhini</taxon>
        <taxon>Hominidae</taxon>
        <taxon>Homo</taxon>
    </lineage>
</organism>
<reference evidence="1 2" key="1">
    <citation type="journal article" date="2000" name="Nature">
        <title>The DNA sequence of human chromosome 21.</title>
        <authorList>
            <consortium name="Chromosome 21 mapping and sequencing consortium"/>
            <person name="Hattori M."/>
            <person name="Fujiyama A."/>
            <person name="Taylor T.D."/>
            <person name="Watanabe H."/>
            <person name="Yada T."/>
            <person name="Park H.S."/>
            <person name="Toyoda A."/>
            <person name="Ishii K."/>
            <person name="Totoki Y."/>
            <person name="Choi D.K."/>
            <person name="Groner Y."/>
            <person name="Soeda E."/>
            <person name="Ohki M."/>
            <person name="Takagi T."/>
            <person name="Sakaki Y."/>
            <person name="Taudien S."/>
            <person name="Blechschmidt K."/>
            <person name="Polley A."/>
            <person name="Menzel U."/>
            <person name="Delabar J."/>
            <person name="Kumpf K."/>
            <person name="Lehmann R."/>
            <person name="Patterson D."/>
            <person name="Reichwald K."/>
            <person name="Rump A."/>
            <person name="Schillhabel M."/>
            <person name="Schudy A."/>
            <person name="Zimmermann W."/>
            <person name="Rosenthal A."/>
            <person name="Kudoh J."/>
            <person name="Schibuya K."/>
            <person name="Kawasaki K."/>
            <person name="Asakawa S."/>
            <person name="Shintani A."/>
            <person name="Sasaki T."/>
            <person name="Nagamine K."/>
            <person name="Mitsuyama S."/>
            <person name="Antonarakis S.E."/>
            <person name="Minoshima S."/>
            <person name="Shimizu N."/>
            <person name="Nordsiek G."/>
            <person name="Hornischer K."/>
            <person name="Brant P."/>
            <person name="Scharfe M."/>
            <person name="Schon O."/>
            <person name="Desario A."/>
            <person name="Reichelt J."/>
            <person name="Kauer G."/>
            <person name="Blocker H."/>
            <person name="Ramser J."/>
            <person name="Beck A."/>
            <person name="Klages S."/>
            <person name="Hennig S."/>
            <person name="Riesselmann L."/>
            <person name="Dagand E."/>
            <person name="Haaf T."/>
            <person name="Wehrmeyer S."/>
            <person name="Borzym K."/>
            <person name="Gardiner K."/>
            <person name="Nizetic D."/>
            <person name="Francis F."/>
            <person name="Lehrach H."/>
            <person name="Reinhardt R."/>
            <person name="Yaspo M.L."/>
        </authorList>
    </citation>
    <scope>NUCLEOTIDE SEQUENCE [LARGE SCALE GENOMIC DNA]</scope>
</reference>
<reference evidence="1 2" key="3">
    <citation type="journal article" date="2004" name="Nature">
        <title>Finishing the euchromatic sequence of the human genome.</title>
        <authorList>
            <consortium name="International Human Genome Sequencing Consortium"/>
        </authorList>
    </citation>
    <scope>NUCLEOTIDE SEQUENCE [LARGE SCALE GENOMIC DNA]</scope>
</reference>
<gene>
    <name evidence="1" type="primary">LCA5L</name>
</gene>
<dbReference type="VEuPathDB" id="HostDB:ENSG00000157578"/>
<dbReference type="Ensembl" id="ENST00000451131.1">
    <property type="protein sequence ID" value="ENSP00000401084.1"/>
    <property type="gene ID" value="ENSG00000157578.15"/>
</dbReference>
<name>A0A1D5RMP5_HUMAN</name>
<accession>A0A1D5RMP5</accession>
<dbReference type="Antibodypedia" id="8988">
    <property type="antibodies" value="124 antibodies from 17 providers"/>
</dbReference>
<reference evidence="1 2" key="2">
    <citation type="journal article" date="2001" name="Nature">
        <title>Initial sequencing and analysis of the human genome.</title>
        <authorList>
            <consortium name="International Human Genome Sequencing Consortium"/>
            <person name="Lander E.S."/>
            <person name="Linton L.M."/>
            <person name="Birren B."/>
            <person name="Nusbaum C."/>
            <person name="Zody M.C."/>
            <person name="Baldwin J."/>
            <person name="Devon K."/>
            <person name="Dewar K."/>
            <person name="Doyle M."/>
            <person name="FitzHugh W."/>
            <person name="Funke R."/>
            <person name="Gage D."/>
            <person name="Harris K."/>
            <person name="Heaford A."/>
            <person name="Howland J."/>
            <person name="Kann L."/>
            <person name="Lehoczky J."/>
            <person name="LeVine R."/>
            <person name="McEwan P."/>
            <person name="McKernan K."/>
            <person name="Meldrim J."/>
            <person name="Mesirov J.P."/>
            <person name="Miranda C."/>
            <person name="Morris W."/>
            <person name="Naylor J."/>
            <person name="Raymond C."/>
            <person name="Rosetti M."/>
            <person name="Santos R."/>
            <person name="Sheridan A."/>
            <person name="Sougnez C."/>
            <person name="Stange-Thomann N."/>
            <person name="Stojanovic N."/>
            <person name="Subramanian A."/>
            <person name="Wyman D."/>
            <person name="Rogers J."/>
            <person name="Sulston J."/>
            <person name="Ainscough R."/>
            <person name="Beck S."/>
            <person name="Bentley D."/>
            <person name="Burton J."/>
            <person name="Clee C."/>
            <person name="Carter N."/>
            <person name="Coulson A."/>
            <person name="Deadman R."/>
            <person name="Deloukas P."/>
            <person name="Dunham A."/>
            <person name="Dunham I."/>
            <person name="Durbin R."/>
            <person name="French L."/>
            <person name="Grafham D."/>
            <person name="Gregory S."/>
            <person name="Hubbard T."/>
            <person name="Humphray S."/>
            <person name="Hunt A."/>
            <person name="Jones M."/>
            <person name="Lloyd C."/>
            <person name="McMurray A."/>
            <person name="Matthews L."/>
            <person name="Mercer S."/>
            <person name="Milne S."/>
            <person name="Mullikin J.C."/>
            <person name="Mungall A."/>
            <person name="Plumb R."/>
            <person name="Ross M."/>
            <person name="Shownkeen R."/>
            <person name="Sims S."/>
            <person name="Waterston R.H."/>
            <person name="Wilson R.K."/>
            <person name="Hillier L.W."/>
            <person name="McPherson J.D."/>
            <person name="Marra M.A."/>
            <person name="Mardis E.R."/>
            <person name="Fulton L.A."/>
            <person name="Chinwalla A.T."/>
            <person name="Pepin K.H."/>
            <person name="Gish W.R."/>
            <person name="Chissoe S.L."/>
            <person name="Wendl M.C."/>
            <person name="Delehaunty K.D."/>
            <person name="Miner T.L."/>
            <person name="Delehaunty A."/>
            <person name="Kramer J.B."/>
            <person name="Cook L.L."/>
            <person name="Fulton R.S."/>
            <person name="Johnson D.L."/>
            <person name="Minx P.J."/>
            <person name="Clifton S.W."/>
            <person name="Hawkins T."/>
            <person name="Branscomb E."/>
            <person name="Predki P."/>
            <person name="Richardson P."/>
            <person name="Wenning S."/>
            <person name="Slezak T."/>
            <person name="Doggett N."/>
            <person name="Cheng J.F."/>
            <person name="Olsen A."/>
            <person name="Lucas S."/>
            <person name="Elkin C."/>
            <person name="Uberbacher E."/>
            <person name="Frazier M."/>
            <person name="Gibbs R.A."/>
            <person name="Muzny D.M."/>
            <person name="Scherer S.E."/>
            <person name="Bouck J.B."/>
            <person name="Sodergren E.J."/>
            <person name="Worley K.C."/>
            <person name="Rives C.M."/>
            <person name="Gorrell J.H."/>
            <person name="Metzker M.L."/>
            <person name="Naylor S.L."/>
            <person name="Kucherlapati R.S."/>
            <person name="Nelson D.L."/>
            <person name="Weinstock G.M."/>
            <person name="Sakaki Y."/>
            <person name="Fujiyama A."/>
            <person name="Hattori M."/>
            <person name="Yada T."/>
            <person name="Toyoda A."/>
            <person name="Itoh T."/>
            <person name="Kawagoe C."/>
            <person name="Watanabe H."/>
            <person name="Totoki Y."/>
            <person name="Taylor T."/>
            <person name="Weissenbach J."/>
            <person name="Heilig R."/>
            <person name="Saurin W."/>
            <person name="Artiguenave F."/>
            <person name="Brottier P."/>
            <person name="Bruls T."/>
            <person name="Pelletier E."/>
            <person name="Robert C."/>
            <person name="Wincker P."/>
            <person name="Smith D.R."/>
            <person name="Doucette-Stamm L."/>
            <person name="Rubenfield M."/>
            <person name="Weinstock K."/>
            <person name="Lee H.M."/>
            <person name="Dubois J."/>
            <person name="Rosenthal A."/>
            <person name="Platzer M."/>
            <person name="Nyakatura G."/>
            <person name="Taudien S."/>
            <person name="Rump A."/>
            <person name="Yang H."/>
            <person name="Yu J."/>
            <person name="Wang J."/>
            <person name="Huang G."/>
            <person name="Gu J."/>
            <person name="Hood L."/>
            <person name="Rowen L."/>
            <person name="Madan A."/>
            <person name="Qin S."/>
            <person name="Davis R.W."/>
            <person name="Federspiel N.A."/>
            <person name="Abola A.P."/>
            <person name="Proctor M.J."/>
            <person name="Myers R.M."/>
            <person name="Schmutz J."/>
            <person name="Dickson M."/>
            <person name="Grimwood J."/>
            <person name="Cox D.R."/>
            <person name="Olson M.V."/>
            <person name="Kaul R."/>
            <person name="Raymond C."/>
            <person name="Shimizu N."/>
            <person name="Kawasaki K."/>
            <person name="Minoshima S."/>
            <person name="Evans G.A."/>
            <person name="Athanasiou M."/>
            <person name="Schultz R."/>
            <person name="Roe B.A."/>
            <person name="Chen F."/>
            <person name="Pan H."/>
            <person name="Ramser J."/>
            <person name="Lehrach H."/>
            <person name="Reinhardt R."/>
            <person name="McCombie W.R."/>
            <person name="de la Bastide M."/>
            <person name="Dedhia N."/>
            <person name="Blocker H."/>
            <person name="Hornischer K."/>
            <person name="Nordsiek G."/>
            <person name="Agarwala R."/>
            <person name="Aravind L."/>
            <person name="Bailey J.A."/>
            <person name="Bateman A."/>
            <person name="Batzoglou S."/>
            <person name="Birney E."/>
            <person name="Bork P."/>
            <person name="Brown D.G."/>
            <person name="Burge C.B."/>
            <person name="Cerutti L."/>
            <person name="Chen H.C."/>
            <person name="Church D."/>
            <person name="Clamp M."/>
            <person name="Copley R.R."/>
            <person name="Doerks T."/>
            <person name="Eddy S.R."/>
            <person name="Eichler E.E."/>
            <person name="Furey T.S."/>
            <person name="Galagan J."/>
            <person name="Gilbert J.G."/>
            <person name="Harmon C."/>
            <person name="Hayashizaki Y."/>
            <person name="Haussler D."/>
            <person name="Hermjakob H."/>
            <person name="Hokamp K."/>
            <person name="Jang W."/>
            <person name="Johnson L.S."/>
            <person name="Jones T.A."/>
            <person name="Kasif S."/>
            <person name="Kaspryzk A."/>
            <person name="Kennedy S."/>
            <person name="Kent W.J."/>
            <person name="Kitts P."/>
            <person name="Koonin E.V."/>
            <person name="Korf I."/>
            <person name="Kulp D."/>
            <person name="Lancet D."/>
            <person name="Lowe T.M."/>
            <person name="McLysaght A."/>
            <person name="Mikkelsen T."/>
            <person name="Moran J.V."/>
            <person name="Mulder N."/>
            <person name="Pollara V.J."/>
            <person name="Ponting C.P."/>
            <person name="Schuler G."/>
            <person name="Schultz J."/>
            <person name="Slater G."/>
            <person name="Smit A.F."/>
            <person name="Stupka E."/>
            <person name="Szustakowski J."/>
            <person name="Thierry-Mieg D."/>
            <person name="Thierry-Mieg J."/>
            <person name="Wagner L."/>
            <person name="Wallis J."/>
            <person name="Wheeler R."/>
            <person name="Williams A."/>
            <person name="Wolf Y.I."/>
            <person name="Wolfe K.H."/>
            <person name="Yang S.P."/>
            <person name="Yeh R.F."/>
            <person name="Collins F."/>
            <person name="Guyer M.S."/>
            <person name="Peterson J."/>
            <person name="Felsenfeld A."/>
            <person name="Wetterstrand K.A."/>
            <person name="Patrinos A."/>
            <person name="Morgan M.J."/>
            <person name="de Jong P."/>
            <person name="Catanese J.J."/>
            <person name="Osoegawa K."/>
            <person name="Shizuya H."/>
            <person name="Choi S."/>
            <person name="Chen Y.J."/>
        </authorList>
    </citation>
    <scope>NUCLEOTIDE SEQUENCE [LARGE SCALE GENOMIC DNA]</scope>
</reference>
<reference evidence="1" key="4">
    <citation type="submission" date="2025-08" db="UniProtKB">
        <authorList>
            <consortium name="Ensembl"/>
        </authorList>
    </citation>
    <scope>IDENTIFICATION</scope>
</reference>
<protein>
    <submittedName>
        <fullName evidence="1">Lebercilin LCA5 like</fullName>
    </submittedName>
</protein>
<dbReference type="EMBL" id="AF121781">
    <property type="status" value="NOT_ANNOTATED_CDS"/>
    <property type="molecule type" value="Genomic_DNA"/>
</dbReference>
<keyword evidence="2" id="KW-1185">Reference proteome</keyword>
<proteinExistence type="predicted"/>
<dbReference type="GeneTree" id="ENSGT00560000077266"/>
<reference evidence="1" key="5">
    <citation type="submission" date="2025-09" db="UniProtKB">
        <authorList>
            <consortium name="Ensembl"/>
        </authorList>
    </citation>
    <scope>IDENTIFICATION</scope>
</reference>
<dbReference type="Ensembl" id="ENST00000451131.1">
    <property type="protein sequence ID" value="ENSP00000401084.1"/>
    <property type="gene ID" value="ENSG00000157578.14"/>
</dbReference>
<evidence type="ECO:0000313" key="1">
    <source>
        <dbReference type="Ensembl" id="ENSP00000401084.1"/>
    </source>
</evidence>
<dbReference type="Bgee" id="ENSG00000157578">
    <property type="expression patterns" value="Expressed in left testis and 114 other cell types or tissues"/>
</dbReference>
<dbReference type="Proteomes" id="UP000005640">
    <property type="component" value="Chromosome 21"/>
</dbReference>
<dbReference type="EMBL" id="AF064861">
    <property type="status" value="NOT_ANNOTATED_CDS"/>
    <property type="molecule type" value="Genomic_DNA"/>
</dbReference>
<sequence length="10" mass="1093">MSLADLTKTN</sequence>
<dbReference type="OMA" id="MKHQETQ"/>